<evidence type="ECO:0000313" key="2">
    <source>
        <dbReference type="Proteomes" id="UP000032000"/>
    </source>
</evidence>
<dbReference type="Proteomes" id="UP000032000">
    <property type="component" value="Segment"/>
</dbReference>
<dbReference type="KEGG" id="vg:23680962"/>
<reference evidence="1" key="1">
    <citation type="submission" date="2015-06" db="EMBL/GenBank/DDBJ databases">
        <title>Genomic characterization of STP4-a, a novel T4 virulent phage infecting Salmonella.</title>
        <authorList>
            <person name="Li M."/>
            <person name="Wang J."/>
            <person name="Lin H."/>
            <person name="Han F."/>
        </authorList>
    </citation>
    <scope>NUCLEOTIDE SEQUENCE [LARGE SCALE GENOMIC DNA]</scope>
</reference>
<gene>
    <name evidence="1" type="ORF">STP4a_202</name>
</gene>
<dbReference type="GeneID" id="23680962"/>
<keyword evidence="2" id="KW-1185">Reference proteome</keyword>
<protein>
    <submittedName>
        <fullName evidence="1">Tail fiber protein</fullName>
    </submittedName>
</protein>
<dbReference type="Pfam" id="PF10902">
    <property type="entry name" value="WYL_2"/>
    <property type="match status" value="1"/>
</dbReference>
<dbReference type="RefSeq" id="YP_009126152.1">
    <property type="nucleotide sequence ID" value="NC_026607.2"/>
</dbReference>
<evidence type="ECO:0000313" key="1">
    <source>
        <dbReference type="EMBL" id="AHJ86799.1"/>
    </source>
</evidence>
<sequence>MKLTTEQKVQLRETLKAVLSNGESQVVFEKADGTIRSMRCTRDRDILPSDFELVKESQVKRKEAVDMLPVYDTESEGWRAFSFDKLISVNGVKAEHLVKLITQ</sequence>
<name>A0A0B4L936_9CAUD</name>
<dbReference type="EMBL" id="KJ000058">
    <property type="protein sequence ID" value="AHJ86799.1"/>
    <property type="molecule type" value="Genomic_DNA"/>
</dbReference>
<proteinExistence type="predicted"/>
<accession>A0A0B4L936</accession>
<dbReference type="InterPro" id="IPR024401">
    <property type="entry name" value="WYL_prot"/>
</dbReference>
<organism evidence="1 2">
    <name type="scientific">Salmonella phage STP4-a</name>
    <dbReference type="NCBI Taxonomy" id="1445860"/>
    <lineage>
        <taxon>Viruses</taxon>
        <taxon>Duplodnaviria</taxon>
        <taxon>Heunggongvirae</taxon>
        <taxon>Uroviricota</taxon>
        <taxon>Caudoviricetes</taxon>
        <taxon>Pantevenvirales</taxon>
        <taxon>Straboviridae</taxon>
        <taxon>Tevenvirinae</taxon>
        <taxon>Gelderlandvirus</taxon>
        <taxon>Gelderlandvirus stp4a</taxon>
    </lineage>
</organism>